<dbReference type="AlphaFoldDB" id="A0A9W8GSF1"/>
<proteinExistence type="predicted"/>
<comment type="caution">
    <text evidence="1">The sequence shown here is derived from an EMBL/GenBank/DDBJ whole genome shotgun (WGS) entry which is preliminary data.</text>
</comment>
<feature type="non-terminal residue" evidence="1">
    <location>
        <position position="366"/>
    </location>
</feature>
<reference evidence="1" key="1">
    <citation type="submission" date="2022-07" db="EMBL/GenBank/DDBJ databases">
        <title>Phylogenomic reconstructions and comparative analyses of Kickxellomycotina fungi.</title>
        <authorList>
            <person name="Reynolds N.K."/>
            <person name="Stajich J.E."/>
            <person name="Barry K."/>
            <person name="Grigoriev I.V."/>
            <person name="Crous P."/>
            <person name="Smith M.E."/>
        </authorList>
    </citation>
    <scope>NUCLEOTIDE SEQUENCE</scope>
    <source>
        <strain evidence="1">BCRC 34297</strain>
    </source>
</reference>
<protein>
    <submittedName>
        <fullName evidence="1">Uncharacterized protein</fullName>
    </submittedName>
</protein>
<dbReference type="OrthoDB" id="1862401at2759"/>
<accession>A0A9W8GSF1</accession>
<gene>
    <name evidence="1" type="ORF">GGI19_006338</name>
</gene>
<dbReference type="Pfam" id="PF02458">
    <property type="entry name" value="Transferase"/>
    <property type="match status" value="1"/>
</dbReference>
<dbReference type="Proteomes" id="UP001140011">
    <property type="component" value="Unassembled WGS sequence"/>
</dbReference>
<organism evidence="1 2">
    <name type="scientific">Coemansia pectinata</name>
    <dbReference type="NCBI Taxonomy" id="1052879"/>
    <lineage>
        <taxon>Eukaryota</taxon>
        <taxon>Fungi</taxon>
        <taxon>Fungi incertae sedis</taxon>
        <taxon>Zoopagomycota</taxon>
        <taxon>Kickxellomycotina</taxon>
        <taxon>Kickxellomycetes</taxon>
        <taxon>Kickxellales</taxon>
        <taxon>Kickxellaceae</taxon>
        <taxon>Coemansia</taxon>
    </lineage>
</organism>
<dbReference type="Gene3D" id="3.30.559.10">
    <property type="entry name" value="Chloramphenicol acetyltransferase-like domain"/>
    <property type="match status" value="1"/>
</dbReference>
<name>A0A9W8GSF1_9FUNG</name>
<dbReference type="EMBL" id="JANBUH010001281">
    <property type="protein sequence ID" value="KAJ2747522.1"/>
    <property type="molecule type" value="Genomic_DNA"/>
</dbReference>
<dbReference type="InterPro" id="IPR023213">
    <property type="entry name" value="CAT-like_dom_sf"/>
</dbReference>
<evidence type="ECO:0000313" key="2">
    <source>
        <dbReference type="Proteomes" id="UP001140011"/>
    </source>
</evidence>
<evidence type="ECO:0000313" key="1">
    <source>
        <dbReference type="EMBL" id="KAJ2747522.1"/>
    </source>
</evidence>
<keyword evidence="2" id="KW-1185">Reference proteome</keyword>
<sequence length="366" mass="39864">IPDGHLEADGSGHAKAVVGEDNLNDPEFLESQYSSQFHDLQATKFAWSALPDGVATVGTMTIASAGGQTELGIAHLLIDELRFADRCTVGILQTNYQHTKLAWISPRTQGTVLNTATSLTSIVGHVFYLSARSLARLHTLVQEYVSSDERITDNDILTVLVGMAVAQSEVKCTQEATVGGYLTLLASYLAPSLFAQDSDFTTEFVCNAQPWLKGLSAARYTGNTVFVQCLVSQLKSLANGINGQLLAWEAKRVQQSINGVNVQYIGQLFGTLNADPSCFMCPIAQTLTKTTVVIFNQSRFTLYGANFGNGVPVWVSPIKTFYANIVSILPVHPSTGRYAMFVTLSKQAMAKLLQNEFWMDALELLY</sequence>